<feature type="region of interest" description="Disordered" evidence="1">
    <location>
        <begin position="1"/>
        <end position="54"/>
    </location>
</feature>
<dbReference type="SUPFAM" id="SSF55008">
    <property type="entry name" value="HMA, heavy metal-associated domain"/>
    <property type="match status" value="1"/>
</dbReference>
<protein>
    <recommendedName>
        <fullName evidence="4">HMA domain-containing protein</fullName>
    </recommendedName>
</protein>
<sequence length="166" mass="17878">MASISAFTSISPTYSTNSRCRSRHRRATSLSPSLFHSGSRSFTSSSPRTQRRDPKKIRAFAGEETLIPVEGSVPVSPSEFLTMFFKAEGTMSESAVASVSSALEETEGVSEMKVQIVEGIASVELAKQTTMQATGVASSLVEIIQGAGFKLQTLNLSFEDEEDKTN</sequence>
<gene>
    <name evidence="2" type="ORF">QJS10_CPA06g00120</name>
</gene>
<name>A0AAV9EI58_ACOCL</name>
<dbReference type="PANTHER" id="PTHR35756:SF1">
    <property type="entry name" value="OS05G0337400 PROTEIN"/>
    <property type="match status" value="1"/>
</dbReference>
<dbReference type="GO" id="GO:0046872">
    <property type="term" value="F:metal ion binding"/>
    <property type="evidence" value="ECO:0007669"/>
    <property type="project" value="InterPro"/>
</dbReference>
<dbReference type="Gene3D" id="3.30.70.100">
    <property type="match status" value="1"/>
</dbReference>
<dbReference type="EMBL" id="JAUJYO010000006">
    <property type="protein sequence ID" value="KAK1313204.1"/>
    <property type="molecule type" value="Genomic_DNA"/>
</dbReference>
<reference evidence="2" key="1">
    <citation type="journal article" date="2023" name="Nat. Commun.">
        <title>Diploid and tetraploid genomes of Acorus and the evolution of monocots.</title>
        <authorList>
            <person name="Ma L."/>
            <person name="Liu K.W."/>
            <person name="Li Z."/>
            <person name="Hsiao Y.Y."/>
            <person name="Qi Y."/>
            <person name="Fu T."/>
            <person name="Tang G.D."/>
            <person name="Zhang D."/>
            <person name="Sun W.H."/>
            <person name="Liu D.K."/>
            <person name="Li Y."/>
            <person name="Chen G.Z."/>
            <person name="Liu X.D."/>
            <person name="Liao X.Y."/>
            <person name="Jiang Y.T."/>
            <person name="Yu X."/>
            <person name="Hao Y."/>
            <person name="Huang J."/>
            <person name="Zhao X.W."/>
            <person name="Ke S."/>
            <person name="Chen Y.Y."/>
            <person name="Wu W.L."/>
            <person name="Hsu J.L."/>
            <person name="Lin Y.F."/>
            <person name="Huang M.D."/>
            <person name="Li C.Y."/>
            <person name="Huang L."/>
            <person name="Wang Z.W."/>
            <person name="Zhao X."/>
            <person name="Zhong W.Y."/>
            <person name="Peng D.H."/>
            <person name="Ahmad S."/>
            <person name="Lan S."/>
            <person name="Zhang J.S."/>
            <person name="Tsai W.C."/>
            <person name="Van de Peer Y."/>
            <person name="Liu Z.J."/>
        </authorList>
    </citation>
    <scope>NUCLEOTIDE SEQUENCE</scope>
    <source>
        <strain evidence="2">CP</strain>
    </source>
</reference>
<evidence type="ECO:0000256" key="1">
    <source>
        <dbReference type="SAM" id="MobiDB-lite"/>
    </source>
</evidence>
<dbReference type="AlphaFoldDB" id="A0AAV9EI58"/>
<comment type="caution">
    <text evidence="2">The sequence shown here is derived from an EMBL/GenBank/DDBJ whole genome shotgun (WGS) entry which is preliminary data.</text>
</comment>
<reference evidence="2" key="2">
    <citation type="submission" date="2023-06" db="EMBL/GenBank/DDBJ databases">
        <authorList>
            <person name="Ma L."/>
            <person name="Liu K.-W."/>
            <person name="Li Z."/>
            <person name="Hsiao Y.-Y."/>
            <person name="Qi Y."/>
            <person name="Fu T."/>
            <person name="Tang G."/>
            <person name="Zhang D."/>
            <person name="Sun W.-H."/>
            <person name="Liu D.-K."/>
            <person name="Li Y."/>
            <person name="Chen G.-Z."/>
            <person name="Liu X.-D."/>
            <person name="Liao X.-Y."/>
            <person name="Jiang Y.-T."/>
            <person name="Yu X."/>
            <person name="Hao Y."/>
            <person name="Huang J."/>
            <person name="Zhao X.-W."/>
            <person name="Ke S."/>
            <person name="Chen Y.-Y."/>
            <person name="Wu W.-L."/>
            <person name="Hsu J.-L."/>
            <person name="Lin Y.-F."/>
            <person name="Huang M.-D."/>
            <person name="Li C.-Y."/>
            <person name="Huang L."/>
            <person name="Wang Z.-W."/>
            <person name="Zhao X."/>
            <person name="Zhong W.-Y."/>
            <person name="Peng D.-H."/>
            <person name="Ahmad S."/>
            <person name="Lan S."/>
            <person name="Zhang J.-S."/>
            <person name="Tsai W.-C."/>
            <person name="Van De Peer Y."/>
            <person name="Liu Z.-J."/>
        </authorList>
    </citation>
    <scope>NUCLEOTIDE SEQUENCE</scope>
    <source>
        <strain evidence="2">CP</strain>
        <tissue evidence="2">Leaves</tissue>
    </source>
</reference>
<keyword evidence="3" id="KW-1185">Reference proteome</keyword>
<feature type="compositionally biased region" description="Polar residues" evidence="1">
    <location>
        <begin position="1"/>
        <end position="19"/>
    </location>
</feature>
<evidence type="ECO:0000313" key="2">
    <source>
        <dbReference type="EMBL" id="KAK1313204.1"/>
    </source>
</evidence>
<feature type="compositionally biased region" description="Low complexity" evidence="1">
    <location>
        <begin position="33"/>
        <end position="48"/>
    </location>
</feature>
<accession>A0AAV9EI58</accession>
<dbReference type="PANTHER" id="PTHR35756">
    <property type="entry name" value="OS05G0337400 PROTEIN"/>
    <property type="match status" value="1"/>
</dbReference>
<organism evidence="2 3">
    <name type="scientific">Acorus calamus</name>
    <name type="common">Sweet flag</name>
    <dbReference type="NCBI Taxonomy" id="4465"/>
    <lineage>
        <taxon>Eukaryota</taxon>
        <taxon>Viridiplantae</taxon>
        <taxon>Streptophyta</taxon>
        <taxon>Embryophyta</taxon>
        <taxon>Tracheophyta</taxon>
        <taxon>Spermatophyta</taxon>
        <taxon>Magnoliopsida</taxon>
        <taxon>Liliopsida</taxon>
        <taxon>Acoraceae</taxon>
        <taxon>Acorus</taxon>
    </lineage>
</organism>
<evidence type="ECO:0000313" key="3">
    <source>
        <dbReference type="Proteomes" id="UP001180020"/>
    </source>
</evidence>
<proteinExistence type="predicted"/>
<dbReference type="Proteomes" id="UP001180020">
    <property type="component" value="Unassembled WGS sequence"/>
</dbReference>
<evidence type="ECO:0008006" key="4">
    <source>
        <dbReference type="Google" id="ProtNLM"/>
    </source>
</evidence>
<dbReference type="GO" id="GO:0009507">
    <property type="term" value="C:chloroplast"/>
    <property type="evidence" value="ECO:0007669"/>
    <property type="project" value="TreeGrafter"/>
</dbReference>
<dbReference type="InterPro" id="IPR036163">
    <property type="entry name" value="HMA_dom_sf"/>
</dbReference>